<accession>A0A9N8DHY4</accession>
<protein>
    <submittedName>
        <fullName evidence="4">Uncharacterized protein</fullName>
    </submittedName>
</protein>
<dbReference type="EMBL" id="CAICTM010000096">
    <property type="protein sequence ID" value="CAB9500971.1"/>
    <property type="molecule type" value="Genomic_DNA"/>
</dbReference>
<keyword evidence="3" id="KW-0862">Zinc</keyword>
<dbReference type="GO" id="GO:0008270">
    <property type="term" value="F:zinc ion binding"/>
    <property type="evidence" value="ECO:0007669"/>
    <property type="project" value="TreeGrafter"/>
</dbReference>
<organism evidence="4 5">
    <name type="scientific">Seminavis robusta</name>
    <dbReference type="NCBI Taxonomy" id="568900"/>
    <lineage>
        <taxon>Eukaryota</taxon>
        <taxon>Sar</taxon>
        <taxon>Stramenopiles</taxon>
        <taxon>Ochrophyta</taxon>
        <taxon>Bacillariophyta</taxon>
        <taxon>Bacillariophyceae</taxon>
        <taxon>Bacillariophycidae</taxon>
        <taxon>Naviculales</taxon>
        <taxon>Naviculaceae</taxon>
        <taxon>Seminavis</taxon>
    </lineage>
</organism>
<evidence type="ECO:0000256" key="1">
    <source>
        <dbReference type="ARBA" id="ARBA00007818"/>
    </source>
</evidence>
<dbReference type="PANTHER" id="PTHR12857">
    <property type="entry name" value="CXXC MOTIF CONTAINING ZINC BINDING PROTEIN"/>
    <property type="match status" value="1"/>
</dbReference>
<comment type="similarity">
    <text evidence="1">Belongs to the UPF0587 family.</text>
</comment>
<reference evidence="4" key="1">
    <citation type="submission" date="2020-06" db="EMBL/GenBank/DDBJ databases">
        <authorList>
            <consortium name="Plant Systems Biology data submission"/>
        </authorList>
    </citation>
    <scope>NUCLEOTIDE SEQUENCE</scope>
    <source>
        <strain evidence="4">D6</strain>
    </source>
</reference>
<evidence type="ECO:0000256" key="3">
    <source>
        <dbReference type="ARBA" id="ARBA00022833"/>
    </source>
</evidence>
<dbReference type="InterPro" id="IPR008584">
    <property type="entry name" value="CXXC_Zn-binding_euk"/>
</dbReference>
<dbReference type="Proteomes" id="UP001153069">
    <property type="component" value="Unassembled WGS sequence"/>
</dbReference>
<gene>
    <name evidence="4" type="ORF">SEMRO_97_G049800.1</name>
</gene>
<evidence type="ECO:0000313" key="4">
    <source>
        <dbReference type="EMBL" id="CAB9500971.1"/>
    </source>
</evidence>
<evidence type="ECO:0000256" key="2">
    <source>
        <dbReference type="ARBA" id="ARBA00022723"/>
    </source>
</evidence>
<dbReference type="AlphaFoldDB" id="A0A9N8DHY4"/>
<keyword evidence="2" id="KW-0479">Metal-binding</keyword>
<keyword evidence="5" id="KW-1185">Reference proteome</keyword>
<dbReference type="SUPFAM" id="SSF141678">
    <property type="entry name" value="MAL13P1.257-like"/>
    <property type="match status" value="1"/>
</dbReference>
<comment type="caution">
    <text evidence="4">The sequence shown here is derived from an EMBL/GenBank/DDBJ whole genome shotgun (WGS) entry which is preliminary data.</text>
</comment>
<sequence length="197" mass="21895">MVVFVLYCQADLEGIESVSLSKDSNLCFSVRNPQDVNEVREKVVVDSTVLEVSSVADHEKHRDETPSHFAMKWKDATHRSTLRILGSNSFLNETKNENDKKTKKNKHISNELQKAIDAVRSMTSEDSGHLVPMLALDCNGLEPYAFHPMGVQGEFVVVTKQAGGKKIDTVDLSDGDWADYAMDIGSVSITNFTAKFQ</sequence>
<dbReference type="OrthoDB" id="10248838at2759"/>
<dbReference type="Pfam" id="PF05907">
    <property type="entry name" value="CXXC_Zn-b_euk"/>
    <property type="match status" value="1"/>
</dbReference>
<evidence type="ECO:0000313" key="5">
    <source>
        <dbReference type="Proteomes" id="UP001153069"/>
    </source>
</evidence>
<name>A0A9N8DHY4_9STRA</name>
<proteinExistence type="inferred from homology"/>
<dbReference type="PANTHER" id="PTHR12857:SF0">
    <property type="entry name" value="CXXC MOTIF CONTAINING ZINC BINDING PROTEIN"/>
    <property type="match status" value="1"/>
</dbReference>